<protein>
    <submittedName>
        <fullName evidence="5">ABC transporter ATP-binding protein</fullName>
    </submittedName>
</protein>
<dbReference type="RefSeq" id="WP_229961090.1">
    <property type="nucleotide sequence ID" value="NZ_JAJJWI010000010.1"/>
</dbReference>
<organism evidence="5 6">
    <name type="scientific">Pontibacter silvestris</name>
    <dbReference type="NCBI Taxonomy" id="2305183"/>
    <lineage>
        <taxon>Bacteria</taxon>
        <taxon>Pseudomonadati</taxon>
        <taxon>Bacteroidota</taxon>
        <taxon>Cytophagia</taxon>
        <taxon>Cytophagales</taxon>
        <taxon>Hymenobacteraceae</taxon>
        <taxon>Pontibacter</taxon>
    </lineage>
</organism>
<evidence type="ECO:0000256" key="2">
    <source>
        <dbReference type="ARBA" id="ARBA00022741"/>
    </source>
</evidence>
<name>A0ABW4WWY3_9BACT</name>
<dbReference type="InterPro" id="IPR017871">
    <property type="entry name" value="ABC_transporter-like_CS"/>
</dbReference>
<dbReference type="InterPro" id="IPR003593">
    <property type="entry name" value="AAA+_ATPase"/>
</dbReference>
<dbReference type="SUPFAM" id="SSF52540">
    <property type="entry name" value="P-loop containing nucleoside triphosphate hydrolases"/>
    <property type="match status" value="1"/>
</dbReference>
<reference evidence="6" key="1">
    <citation type="journal article" date="2019" name="Int. J. Syst. Evol. Microbiol.">
        <title>The Global Catalogue of Microorganisms (GCM) 10K type strain sequencing project: providing services to taxonomists for standard genome sequencing and annotation.</title>
        <authorList>
            <consortium name="The Broad Institute Genomics Platform"/>
            <consortium name="The Broad Institute Genome Sequencing Center for Infectious Disease"/>
            <person name="Wu L."/>
            <person name="Ma J."/>
        </authorList>
    </citation>
    <scope>NUCLEOTIDE SEQUENCE [LARGE SCALE GENOMIC DNA]</scope>
    <source>
        <strain evidence="6">JCM 16545</strain>
    </source>
</reference>
<dbReference type="PROSITE" id="PS50893">
    <property type="entry name" value="ABC_TRANSPORTER_2"/>
    <property type="match status" value="1"/>
</dbReference>
<dbReference type="EMBL" id="JBHUHV010000018">
    <property type="protein sequence ID" value="MFD2066270.1"/>
    <property type="molecule type" value="Genomic_DNA"/>
</dbReference>
<dbReference type="PROSITE" id="PS00211">
    <property type="entry name" value="ABC_TRANSPORTER_1"/>
    <property type="match status" value="1"/>
</dbReference>
<evidence type="ECO:0000256" key="3">
    <source>
        <dbReference type="ARBA" id="ARBA00022840"/>
    </source>
</evidence>
<dbReference type="SMART" id="SM00382">
    <property type="entry name" value="AAA"/>
    <property type="match status" value="1"/>
</dbReference>
<keyword evidence="1" id="KW-0813">Transport</keyword>
<gene>
    <name evidence="5" type="ORF">ACFSKU_05195</name>
</gene>
<evidence type="ECO:0000313" key="6">
    <source>
        <dbReference type="Proteomes" id="UP001597369"/>
    </source>
</evidence>
<evidence type="ECO:0000256" key="1">
    <source>
        <dbReference type="ARBA" id="ARBA00022448"/>
    </source>
</evidence>
<dbReference type="Gene3D" id="3.40.50.300">
    <property type="entry name" value="P-loop containing nucleotide triphosphate hydrolases"/>
    <property type="match status" value="1"/>
</dbReference>
<dbReference type="InterPro" id="IPR003439">
    <property type="entry name" value="ABC_transporter-like_ATP-bd"/>
</dbReference>
<proteinExistence type="predicted"/>
<dbReference type="PANTHER" id="PTHR42781">
    <property type="entry name" value="SPERMIDINE/PUTRESCINE IMPORT ATP-BINDING PROTEIN POTA"/>
    <property type="match status" value="1"/>
</dbReference>
<dbReference type="Pfam" id="PF00005">
    <property type="entry name" value="ABC_tran"/>
    <property type="match status" value="1"/>
</dbReference>
<dbReference type="GO" id="GO:0005524">
    <property type="term" value="F:ATP binding"/>
    <property type="evidence" value="ECO:0007669"/>
    <property type="project" value="UniProtKB-KW"/>
</dbReference>
<dbReference type="Proteomes" id="UP001597369">
    <property type="component" value="Unassembled WGS sequence"/>
</dbReference>
<accession>A0ABW4WWY3</accession>
<keyword evidence="3 5" id="KW-0067">ATP-binding</keyword>
<comment type="caution">
    <text evidence="5">The sequence shown here is derived from an EMBL/GenBank/DDBJ whole genome shotgun (WGS) entry which is preliminary data.</text>
</comment>
<keyword evidence="6" id="KW-1185">Reference proteome</keyword>
<keyword evidence="2" id="KW-0547">Nucleotide-binding</keyword>
<dbReference type="InterPro" id="IPR027417">
    <property type="entry name" value="P-loop_NTPase"/>
</dbReference>
<feature type="domain" description="ABC transporter" evidence="4">
    <location>
        <begin position="1"/>
        <end position="234"/>
    </location>
</feature>
<evidence type="ECO:0000259" key="4">
    <source>
        <dbReference type="PROSITE" id="PS50893"/>
    </source>
</evidence>
<sequence length="290" mass="32262">MIRINLEKQLHSSGGEMQLQVALQIKQGEFVTIYGESGAGKTSILRMLAGLLQPERGLVEVNGKKWLDTANGTNLKPQQRKLGYVFQDYALFPNMTVRENLLFALEKHQPKDSVNEVVELMELNDMQHRYPATLSGGQRQRVALGRALVQKPEFLLLDEPLSALDESMRARLQDYILKVHQTFNLTTILVSHDVSEILRMSERMFVLKEGKIVQVGAPDAIFSDDSISGKFRLVGTITKIQQNGVVYIISVLAGVNLIKVVATAEEAATMATGDKVMVVSKAFNPLIKKL</sequence>
<evidence type="ECO:0000313" key="5">
    <source>
        <dbReference type="EMBL" id="MFD2066270.1"/>
    </source>
</evidence>
<dbReference type="InterPro" id="IPR050093">
    <property type="entry name" value="ABC_SmlMolc_Importer"/>
</dbReference>
<dbReference type="PANTHER" id="PTHR42781:SF4">
    <property type="entry name" value="SPERMIDINE_PUTRESCINE IMPORT ATP-BINDING PROTEIN POTA"/>
    <property type="match status" value="1"/>
</dbReference>